<dbReference type="InterPro" id="IPR002468">
    <property type="entry name" value="Pept_M24A_MAP2"/>
</dbReference>
<dbReference type="InterPro" id="IPR036005">
    <property type="entry name" value="Creatinase/aminopeptidase-like"/>
</dbReference>
<accession>A0AAW2Z4F7</accession>
<dbReference type="HAMAP" id="MF_03175">
    <property type="entry name" value="MetAP_2_euk"/>
    <property type="match status" value="1"/>
</dbReference>
<protein>
    <recommendedName>
        <fullName evidence="8">Methionine aminopeptidase 2</fullName>
        <shortName evidence="8">MAP 2</shortName>
        <shortName evidence="8">MetAP 2</shortName>
        <ecNumber evidence="8">3.4.11.18</ecNumber>
    </recommendedName>
    <alternativeName>
        <fullName evidence="8">Peptidase M</fullName>
    </alternativeName>
</protein>
<dbReference type="Proteomes" id="UP001431209">
    <property type="component" value="Unassembled WGS sequence"/>
</dbReference>
<feature type="binding site" evidence="8">
    <location>
        <position position="223"/>
    </location>
    <ligand>
        <name>a divalent metal cation</name>
        <dbReference type="ChEBI" id="CHEBI:60240"/>
        <label>1</label>
    </ligand>
</feature>
<feature type="binding site" evidence="8">
    <location>
        <position position="336"/>
    </location>
    <ligand>
        <name>a divalent metal cation</name>
        <dbReference type="ChEBI" id="CHEBI:60240"/>
        <label>2</label>
        <note>catalytic</note>
    </ligand>
</feature>
<keyword evidence="6 8" id="KW-0479">Metal-binding</keyword>
<keyword evidence="7 8" id="KW-0378">Hydrolase</keyword>
<feature type="compositionally biased region" description="Basic residues" evidence="10">
    <location>
        <begin position="26"/>
        <end position="35"/>
    </location>
</feature>
<comment type="cofactor">
    <cofactor evidence="8">
        <name>Co(2+)</name>
        <dbReference type="ChEBI" id="CHEBI:48828"/>
    </cofactor>
    <cofactor evidence="8">
        <name>Zn(2+)</name>
        <dbReference type="ChEBI" id="CHEBI:29105"/>
    </cofactor>
    <cofactor evidence="8">
        <name>Mn(2+)</name>
        <dbReference type="ChEBI" id="CHEBI:29035"/>
    </cofactor>
    <cofactor evidence="8">
        <name>Fe(2+)</name>
        <dbReference type="ChEBI" id="CHEBI:29033"/>
    </cofactor>
    <text evidence="8">Binds 2 divalent metal cations per subunit. Has a high-affinity and a low affinity metal-binding site. The true nature of the physiological cofactor is under debate. The enzyme is active with cobalt, zinc, manganese or divalent iron ions. Most likely, methionine aminopeptidases function as mononuclear Fe(2+)-metalloproteases under physiological conditions, and the catalytically relevant metal-binding site has been assigned to the histidine-containing high-affinity site.</text>
</comment>
<proteinExistence type="inferred from homology"/>
<dbReference type="InterPro" id="IPR036390">
    <property type="entry name" value="WH_DNA-bd_sf"/>
</dbReference>
<evidence type="ECO:0000256" key="4">
    <source>
        <dbReference type="ARBA" id="ARBA00022438"/>
    </source>
</evidence>
<dbReference type="PRINTS" id="PR00599">
    <property type="entry name" value="MAPEPTIDASE"/>
</dbReference>
<evidence type="ECO:0000256" key="2">
    <source>
        <dbReference type="ARBA" id="ARBA00001936"/>
    </source>
</evidence>
<comment type="cofactor">
    <cofactor evidence="3">
        <name>Fe(2+)</name>
        <dbReference type="ChEBI" id="CHEBI:29033"/>
    </cofactor>
</comment>
<evidence type="ECO:0000313" key="12">
    <source>
        <dbReference type="EMBL" id="KAL0483809.1"/>
    </source>
</evidence>
<gene>
    <name evidence="12" type="ORF">AKO1_014059</name>
</gene>
<dbReference type="SUPFAM" id="SSF46785">
    <property type="entry name" value="Winged helix' DNA-binding domain"/>
    <property type="match status" value="1"/>
</dbReference>
<feature type="binding site" evidence="8">
    <location>
        <position position="311"/>
    </location>
    <ligand>
        <name>substrate</name>
    </ligand>
</feature>
<dbReference type="PANTHER" id="PTHR45777">
    <property type="entry name" value="METHIONINE AMINOPEPTIDASE 2"/>
    <property type="match status" value="1"/>
</dbReference>
<dbReference type="Pfam" id="PF00557">
    <property type="entry name" value="Peptidase_M24"/>
    <property type="match status" value="1"/>
</dbReference>
<keyword evidence="5 8" id="KW-0645">Protease</keyword>
<evidence type="ECO:0000256" key="9">
    <source>
        <dbReference type="RuleBase" id="RU003653"/>
    </source>
</evidence>
<feature type="domain" description="Peptidase M24" evidence="11">
    <location>
        <begin position="140"/>
        <end position="343"/>
    </location>
</feature>
<dbReference type="EC" id="3.4.11.18" evidence="8"/>
<dbReference type="SUPFAM" id="SSF55920">
    <property type="entry name" value="Creatinase/aminopeptidase"/>
    <property type="match status" value="1"/>
</dbReference>
<evidence type="ECO:0000256" key="6">
    <source>
        <dbReference type="ARBA" id="ARBA00022723"/>
    </source>
</evidence>
<evidence type="ECO:0000256" key="1">
    <source>
        <dbReference type="ARBA" id="ARBA00000294"/>
    </source>
</evidence>
<feature type="binding site" evidence="8">
    <location>
        <position position="432"/>
    </location>
    <ligand>
        <name>a divalent metal cation</name>
        <dbReference type="ChEBI" id="CHEBI:60240"/>
        <label>1</label>
    </ligand>
</feature>
<evidence type="ECO:0000256" key="8">
    <source>
        <dbReference type="HAMAP-Rule" id="MF_03175"/>
    </source>
</evidence>
<dbReference type="NCBIfam" id="TIGR00501">
    <property type="entry name" value="met_pdase_II"/>
    <property type="match status" value="1"/>
</dbReference>
<dbReference type="CDD" id="cd01088">
    <property type="entry name" value="MetAP2"/>
    <property type="match status" value="1"/>
</dbReference>
<sequence length="451" mass="51139">MTEDQKVDGAAVHTEENPVKELSKQQLKKLRRKEKEKKEGNTDDAQEPQQDTDDKKEEETNEAEADGEKKAPRKPKKPKKPKVKKQTEPEPTIPVSKLFPSGKYPEGEIMEHPLDLNNYRMTSEEKRSQDELFDATYQEARHAAEVHRQARQWFQKHVVKPGAKMIDLAESLENKVRQLIEEQPLKAGIAFPLGCSLNHCAAHYTPNPGDTTVLGQDDVVKFDLGTHINGRIIDCAFTMCFNPKYQPLLDAVREATNTGIKTAGIDVRLCDVGEAIQEVMESHEIELDGKVYPIKCVRNLNGHNIERFRIHAGKTVPIVRGGPETKMEENEFYAIETFGSTGKGYVQEVGDCSHYMKDYNKFSFPNLRDKSSKDLLSAIDKNFSTLAFARRYLDRAGHTKHLLTLRNLVKCEAVVPYPPLCDVRGSYVAQYEHTIVLRPTCKEVISRGTDY</sequence>
<keyword evidence="4 8" id="KW-0031">Aminopeptidase</keyword>
<organism evidence="12 13">
    <name type="scientific">Acrasis kona</name>
    <dbReference type="NCBI Taxonomy" id="1008807"/>
    <lineage>
        <taxon>Eukaryota</taxon>
        <taxon>Discoba</taxon>
        <taxon>Heterolobosea</taxon>
        <taxon>Tetramitia</taxon>
        <taxon>Eutetramitia</taxon>
        <taxon>Acrasidae</taxon>
        <taxon>Acrasis</taxon>
    </lineage>
</organism>
<feature type="binding site" evidence="8">
    <location>
        <position position="234"/>
    </location>
    <ligand>
        <name>a divalent metal cation</name>
        <dbReference type="ChEBI" id="CHEBI:60240"/>
        <label>2</label>
        <note>catalytic</note>
    </ligand>
</feature>
<dbReference type="GO" id="GO:0070006">
    <property type="term" value="F:metalloaminopeptidase activity"/>
    <property type="evidence" value="ECO:0007669"/>
    <property type="project" value="UniProtKB-UniRule"/>
</dbReference>
<evidence type="ECO:0000256" key="10">
    <source>
        <dbReference type="SAM" id="MobiDB-lite"/>
    </source>
</evidence>
<evidence type="ECO:0000256" key="7">
    <source>
        <dbReference type="ARBA" id="ARBA00022801"/>
    </source>
</evidence>
<dbReference type="Gene3D" id="3.90.230.10">
    <property type="entry name" value="Creatinase/methionine aminopeptidase superfamily"/>
    <property type="match status" value="1"/>
</dbReference>
<reference evidence="12 13" key="1">
    <citation type="submission" date="2024-03" db="EMBL/GenBank/DDBJ databases">
        <title>The Acrasis kona genome and developmental transcriptomes reveal deep origins of eukaryotic multicellular pathways.</title>
        <authorList>
            <person name="Sheikh S."/>
            <person name="Fu C.-J."/>
            <person name="Brown M.W."/>
            <person name="Baldauf S.L."/>
        </authorList>
    </citation>
    <scope>NUCLEOTIDE SEQUENCE [LARGE SCALE GENOMIC DNA]</scope>
    <source>
        <strain evidence="12 13">ATCC MYA-3509</strain>
    </source>
</reference>
<feature type="compositionally biased region" description="Basic residues" evidence="10">
    <location>
        <begin position="71"/>
        <end position="84"/>
    </location>
</feature>
<evidence type="ECO:0000259" key="11">
    <source>
        <dbReference type="Pfam" id="PF00557"/>
    </source>
</evidence>
<feature type="binding site" evidence="8">
    <location>
        <position position="234"/>
    </location>
    <ligand>
        <name>a divalent metal cation</name>
        <dbReference type="ChEBI" id="CHEBI:60240"/>
        <label>1</label>
    </ligand>
</feature>
<dbReference type="EMBL" id="JAOPGA020000995">
    <property type="protein sequence ID" value="KAL0483809.1"/>
    <property type="molecule type" value="Genomic_DNA"/>
</dbReference>
<evidence type="ECO:0000256" key="5">
    <source>
        <dbReference type="ARBA" id="ARBA00022670"/>
    </source>
</evidence>
<keyword evidence="13" id="KW-1185">Reference proteome</keyword>
<dbReference type="PANTHER" id="PTHR45777:SF2">
    <property type="entry name" value="METHIONINE AMINOPEPTIDASE 2"/>
    <property type="match status" value="1"/>
</dbReference>
<dbReference type="GO" id="GO:0004239">
    <property type="term" value="F:initiator methionyl aminopeptidase activity"/>
    <property type="evidence" value="ECO:0007669"/>
    <property type="project" value="UniProtKB-UniRule"/>
</dbReference>
<name>A0AAW2Z4F7_9EUKA</name>
<dbReference type="GO" id="GO:0046872">
    <property type="term" value="F:metal ion binding"/>
    <property type="evidence" value="ECO:0007669"/>
    <property type="project" value="UniProtKB-UniRule"/>
</dbReference>
<dbReference type="InterPro" id="IPR000994">
    <property type="entry name" value="Pept_M24"/>
</dbReference>
<feature type="binding site" evidence="8">
    <location>
        <position position="432"/>
    </location>
    <ligand>
        <name>a divalent metal cation</name>
        <dbReference type="ChEBI" id="CHEBI:60240"/>
        <label>2</label>
        <note>catalytic</note>
    </ligand>
</feature>
<dbReference type="GO" id="GO:0005737">
    <property type="term" value="C:cytoplasm"/>
    <property type="evidence" value="ECO:0007669"/>
    <property type="project" value="UniProtKB-SubCell"/>
</dbReference>
<dbReference type="GO" id="GO:0006508">
    <property type="term" value="P:proteolysis"/>
    <property type="evidence" value="ECO:0007669"/>
    <property type="project" value="UniProtKB-KW"/>
</dbReference>
<dbReference type="InterPro" id="IPR001714">
    <property type="entry name" value="Pept_M24_MAP"/>
</dbReference>
<feature type="binding site" evidence="8">
    <location>
        <position position="303"/>
    </location>
    <ligand>
        <name>a divalent metal cation</name>
        <dbReference type="ChEBI" id="CHEBI:60240"/>
        <label>2</label>
        <note>catalytic</note>
    </ligand>
</feature>
<comment type="caution">
    <text evidence="12">The sequence shown here is derived from an EMBL/GenBank/DDBJ whole genome shotgun (WGS) entry which is preliminary data.</text>
</comment>
<dbReference type="InterPro" id="IPR050247">
    <property type="entry name" value="Met_Aminopeptidase_Type2"/>
</dbReference>
<comment type="catalytic activity">
    <reaction evidence="1 8 9">
        <text>Release of N-terminal amino acids, preferentially methionine, from peptides and arylamides.</text>
        <dbReference type="EC" id="3.4.11.18"/>
    </reaction>
</comment>
<dbReference type="Gene3D" id="1.10.10.10">
    <property type="entry name" value="Winged helix-like DNA-binding domain superfamily/Winged helix DNA-binding domain"/>
    <property type="match status" value="1"/>
</dbReference>
<evidence type="ECO:0000313" key="13">
    <source>
        <dbReference type="Proteomes" id="UP001431209"/>
    </source>
</evidence>
<comment type="cofactor">
    <cofactor evidence="2">
        <name>Mn(2+)</name>
        <dbReference type="ChEBI" id="CHEBI:29035"/>
    </cofactor>
</comment>
<feature type="compositionally biased region" description="Basic and acidic residues" evidence="10">
    <location>
        <begin position="1"/>
        <end position="23"/>
    </location>
</feature>
<evidence type="ECO:0000256" key="3">
    <source>
        <dbReference type="ARBA" id="ARBA00001954"/>
    </source>
</evidence>
<dbReference type="InterPro" id="IPR036388">
    <property type="entry name" value="WH-like_DNA-bd_sf"/>
</dbReference>
<feature type="binding site" evidence="8">
    <location>
        <position position="203"/>
    </location>
    <ligand>
        <name>substrate</name>
    </ligand>
</feature>
<comment type="function">
    <text evidence="8 9">Cotranslationally removes the N-terminal methionine from nascent proteins. The N-terminal methionine is often cleaved when the second residue in the primary sequence is small and uncharged (Met-Ala-, Cys, Gly, Pro, Ser, Thr, or Val).</text>
</comment>
<feature type="region of interest" description="Disordered" evidence="10">
    <location>
        <begin position="1"/>
        <end position="102"/>
    </location>
</feature>
<keyword evidence="8" id="KW-0963">Cytoplasm</keyword>
<dbReference type="AlphaFoldDB" id="A0AAW2Z4F7"/>
<comment type="similarity">
    <text evidence="8">Belongs to the peptidase M24A family. Methionine aminopeptidase eukaryotic type 2 subfamily.</text>
</comment>
<comment type="subcellular location">
    <subcellularLocation>
        <location evidence="8">Cytoplasm</location>
    </subcellularLocation>
</comment>